<dbReference type="EMBL" id="LR796876">
    <property type="protein sequence ID" value="CAB4171696.1"/>
    <property type="molecule type" value="Genomic_DNA"/>
</dbReference>
<sequence>MHTATETRQDLIASMGAIQNHPLFQSQDIMTFCGFLSNEEIRRSIEQNFEAIARFNLEAAADVKPARKARAKKAA</sequence>
<name>A0A6J5PNZ9_9CAUD</name>
<organism evidence="1">
    <name type="scientific">uncultured Caudovirales phage</name>
    <dbReference type="NCBI Taxonomy" id="2100421"/>
    <lineage>
        <taxon>Viruses</taxon>
        <taxon>Duplodnaviria</taxon>
        <taxon>Heunggongvirae</taxon>
        <taxon>Uroviricota</taxon>
        <taxon>Caudoviricetes</taxon>
        <taxon>Peduoviridae</taxon>
        <taxon>Maltschvirus</taxon>
        <taxon>Maltschvirus maltsch</taxon>
    </lineage>
</organism>
<evidence type="ECO:0000313" key="1">
    <source>
        <dbReference type="EMBL" id="CAB4171696.1"/>
    </source>
</evidence>
<evidence type="ECO:0000313" key="4">
    <source>
        <dbReference type="EMBL" id="CAB4214644.1"/>
    </source>
</evidence>
<evidence type="ECO:0000313" key="2">
    <source>
        <dbReference type="EMBL" id="CAB4184082.1"/>
    </source>
</evidence>
<reference evidence="1" key="1">
    <citation type="submission" date="2020-05" db="EMBL/GenBank/DDBJ databases">
        <authorList>
            <person name="Chiriac C."/>
            <person name="Salcher M."/>
            <person name="Ghai R."/>
            <person name="Kavagutti S V."/>
        </authorList>
    </citation>
    <scope>NUCLEOTIDE SEQUENCE</scope>
</reference>
<dbReference type="EMBL" id="LR797404">
    <property type="protein sequence ID" value="CAB4214644.1"/>
    <property type="molecule type" value="Genomic_DNA"/>
</dbReference>
<evidence type="ECO:0000313" key="3">
    <source>
        <dbReference type="EMBL" id="CAB4199901.1"/>
    </source>
</evidence>
<dbReference type="EMBL" id="LR797291">
    <property type="protein sequence ID" value="CAB4199901.1"/>
    <property type="molecule type" value="Genomic_DNA"/>
</dbReference>
<protein>
    <submittedName>
        <fullName evidence="1">Uncharacterized protein</fullName>
    </submittedName>
</protein>
<dbReference type="EMBL" id="LR797048">
    <property type="protein sequence ID" value="CAB4184082.1"/>
    <property type="molecule type" value="Genomic_DNA"/>
</dbReference>
<proteinExistence type="predicted"/>
<gene>
    <name evidence="2" type="ORF">UFOVP1097_24</name>
    <name evidence="3" type="ORF">UFOVP1349_18</name>
    <name evidence="4" type="ORF">UFOVP1456_55</name>
    <name evidence="1" type="ORF">UFOVP925_25</name>
</gene>
<accession>A0A6J5PNZ9</accession>